<sequence>MTKELNLPLNMFNETGIYILLNDESWLALTRENIEKITQDYWNNVHKFSDKIKEMIEFQRCQLCPAKGGKDFCDALRPILPLLEIIDEYNSFDKISAVYKSNTDKIYYVSNTTIQEALQYIAILSLTQYCQLGKKYWKYYLGTVPLMNGQEVSKRIYLNIYWLCKGDKEVIQKIIKEFSETMRIIARTQVRRLNLICKNDAFMNAFINAHVITEMLDLNIENILEKAFEKFENNQ</sequence>
<dbReference type="InterPro" id="IPR054196">
    <property type="entry name" value="DUF6901"/>
</dbReference>
<proteinExistence type="predicted"/>
<evidence type="ECO:0000313" key="2">
    <source>
        <dbReference type="Proteomes" id="UP000033428"/>
    </source>
</evidence>
<accession>A0A0F0CQR3</accession>
<evidence type="ECO:0000313" key="1">
    <source>
        <dbReference type="EMBL" id="KJJ83856.1"/>
    </source>
</evidence>
<dbReference type="EMBL" id="JYNY01000466">
    <property type="protein sequence ID" value="KJJ83856.1"/>
    <property type="molecule type" value="Genomic_DNA"/>
</dbReference>
<organism evidence="1 2">
    <name type="scientific">Candidatus Omnitrophus magneticus</name>
    <dbReference type="NCBI Taxonomy" id="1609969"/>
    <lineage>
        <taxon>Bacteria</taxon>
        <taxon>Pseudomonadati</taxon>
        <taxon>Candidatus Omnitrophota</taxon>
        <taxon>Candidatus Omnitrophus</taxon>
    </lineage>
</organism>
<comment type="caution">
    <text evidence="1">The sequence shown here is derived from an EMBL/GenBank/DDBJ whole genome shotgun (WGS) entry which is preliminary data.</text>
</comment>
<gene>
    <name evidence="1" type="ORF">OMAG_002277</name>
</gene>
<dbReference type="Proteomes" id="UP000033428">
    <property type="component" value="Unassembled WGS sequence"/>
</dbReference>
<dbReference type="AlphaFoldDB" id="A0A0F0CQR3"/>
<name>A0A0F0CQR3_9BACT</name>
<keyword evidence="2" id="KW-1185">Reference proteome</keyword>
<reference evidence="1 2" key="1">
    <citation type="submission" date="2015-02" db="EMBL/GenBank/DDBJ databases">
        <title>Single-cell genomics of uncultivated deep-branching MTB reveals a conserved set of magnetosome genes.</title>
        <authorList>
            <person name="Kolinko S."/>
            <person name="Richter M."/>
            <person name="Glockner F.O."/>
            <person name="Brachmann A."/>
            <person name="Schuler D."/>
        </authorList>
    </citation>
    <scope>NUCLEOTIDE SEQUENCE [LARGE SCALE GENOMIC DNA]</scope>
    <source>
        <strain evidence="1">SKK-01</strain>
    </source>
</reference>
<dbReference type="Pfam" id="PF21842">
    <property type="entry name" value="DUF6901"/>
    <property type="match status" value="1"/>
</dbReference>
<protein>
    <submittedName>
        <fullName evidence="1">Uncharacterized protein</fullName>
    </submittedName>
</protein>